<dbReference type="GO" id="GO:0005634">
    <property type="term" value="C:nucleus"/>
    <property type="evidence" value="ECO:0007669"/>
    <property type="project" value="UniProtKB-SubCell"/>
</dbReference>
<dbReference type="InterPro" id="IPR050888">
    <property type="entry name" value="ZnF_C2H2-type_TF"/>
</dbReference>
<evidence type="ECO:0000259" key="8">
    <source>
        <dbReference type="PROSITE" id="PS50157"/>
    </source>
</evidence>
<evidence type="ECO:0000256" key="1">
    <source>
        <dbReference type="ARBA" id="ARBA00004123"/>
    </source>
</evidence>
<keyword evidence="6" id="KW-0539">Nucleus</keyword>
<feature type="domain" description="C2H2-type" evidence="8">
    <location>
        <begin position="123"/>
        <end position="151"/>
    </location>
</feature>
<comment type="subcellular location">
    <subcellularLocation>
        <location evidence="1">Nucleus</location>
    </subcellularLocation>
</comment>
<dbReference type="Pfam" id="PF12874">
    <property type="entry name" value="zf-met"/>
    <property type="match status" value="1"/>
</dbReference>
<sequence>MDFLNRDTMPVADHFMAHRPRDRPADPAAEAATVADVGGEAVRPVMRSGHGTAGTRTGIEVCEQCFECSPGREELWKHVRDAHGDDVRLQCAAAGCGRRFSSLGASVGHRLHHDACSDGRAPYTCELCGRLTPNRSAFDKHVAKEHPTARAALCGVCGRYAGDVQSLARHVDAAHGAQIWSEVVACKSGSGAGVGPVRTRRTIRCDVCGKRYGNNRLMRSHRQVHGIESQHCDVAEQEPAAQFCAAAELQSL</sequence>
<feature type="domain" description="C2H2-type" evidence="8">
    <location>
        <begin position="203"/>
        <end position="230"/>
    </location>
</feature>
<dbReference type="PANTHER" id="PTHR24406">
    <property type="entry name" value="TRANSCRIPTIONAL REPRESSOR CTCFL-RELATED"/>
    <property type="match status" value="1"/>
</dbReference>
<protein>
    <submittedName>
        <fullName evidence="9">Zinc finger protein</fullName>
    </submittedName>
</protein>
<evidence type="ECO:0000256" key="7">
    <source>
        <dbReference type="PROSITE-ProRule" id="PRU00042"/>
    </source>
</evidence>
<evidence type="ECO:0000256" key="2">
    <source>
        <dbReference type="ARBA" id="ARBA00022723"/>
    </source>
</evidence>
<proteinExistence type="predicted"/>
<dbReference type="GO" id="GO:0008270">
    <property type="term" value="F:zinc ion binding"/>
    <property type="evidence" value="ECO:0007669"/>
    <property type="project" value="UniProtKB-KW"/>
</dbReference>
<dbReference type="OrthoDB" id="6616896at2759"/>
<name>A0A2S2QAN9_9HEMI</name>
<evidence type="ECO:0000256" key="5">
    <source>
        <dbReference type="ARBA" id="ARBA00022833"/>
    </source>
</evidence>
<evidence type="ECO:0000256" key="3">
    <source>
        <dbReference type="ARBA" id="ARBA00022737"/>
    </source>
</evidence>
<dbReference type="InterPro" id="IPR013087">
    <property type="entry name" value="Znf_C2H2_type"/>
</dbReference>
<keyword evidence="2" id="KW-0479">Metal-binding</keyword>
<evidence type="ECO:0000256" key="4">
    <source>
        <dbReference type="ARBA" id="ARBA00022771"/>
    </source>
</evidence>
<keyword evidence="5" id="KW-0862">Zinc</keyword>
<dbReference type="Pfam" id="PF00096">
    <property type="entry name" value="zf-C2H2"/>
    <property type="match status" value="1"/>
</dbReference>
<dbReference type="Gene3D" id="3.30.160.60">
    <property type="entry name" value="Classic Zinc Finger"/>
    <property type="match status" value="2"/>
</dbReference>
<dbReference type="SUPFAM" id="SSF57667">
    <property type="entry name" value="beta-beta-alpha zinc fingers"/>
    <property type="match status" value="1"/>
</dbReference>
<accession>A0A2S2QAN9</accession>
<dbReference type="InterPro" id="IPR036236">
    <property type="entry name" value="Znf_C2H2_sf"/>
</dbReference>
<dbReference type="AlphaFoldDB" id="A0A2S2QAN9"/>
<evidence type="ECO:0000256" key="6">
    <source>
        <dbReference type="ARBA" id="ARBA00023242"/>
    </source>
</evidence>
<reference evidence="9" key="1">
    <citation type="submission" date="2018-04" db="EMBL/GenBank/DDBJ databases">
        <title>Transcriptome assembly of Sipha flava.</title>
        <authorList>
            <person name="Scully E.D."/>
            <person name="Geib S.M."/>
            <person name="Palmer N.A."/>
            <person name="Koch K."/>
            <person name="Bradshaw J."/>
            <person name="Heng-Moss T."/>
            <person name="Sarath G."/>
        </authorList>
    </citation>
    <scope>NUCLEOTIDE SEQUENCE</scope>
</reference>
<evidence type="ECO:0000313" key="9">
    <source>
        <dbReference type="EMBL" id="MBY74803.1"/>
    </source>
</evidence>
<keyword evidence="4 7" id="KW-0863">Zinc-finger</keyword>
<dbReference type="PROSITE" id="PS00028">
    <property type="entry name" value="ZINC_FINGER_C2H2_1"/>
    <property type="match status" value="1"/>
</dbReference>
<organism evidence="9">
    <name type="scientific">Sipha flava</name>
    <name type="common">yellow sugarcane aphid</name>
    <dbReference type="NCBI Taxonomy" id="143950"/>
    <lineage>
        <taxon>Eukaryota</taxon>
        <taxon>Metazoa</taxon>
        <taxon>Ecdysozoa</taxon>
        <taxon>Arthropoda</taxon>
        <taxon>Hexapoda</taxon>
        <taxon>Insecta</taxon>
        <taxon>Pterygota</taxon>
        <taxon>Neoptera</taxon>
        <taxon>Paraneoptera</taxon>
        <taxon>Hemiptera</taxon>
        <taxon>Sternorrhyncha</taxon>
        <taxon>Aphidomorpha</taxon>
        <taxon>Aphidoidea</taxon>
        <taxon>Aphididae</taxon>
        <taxon>Sipha</taxon>
    </lineage>
</organism>
<dbReference type="SMART" id="SM00355">
    <property type="entry name" value="ZnF_C2H2"/>
    <property type="match status" value="5"/>
</dbReference>
<dbReference type="EMBL" id="GGMS01005600">
    <property type="protein sequence ID" value="MBY74803.1"/>
    <property type="molecule type" value="Transcribed_RNA"/>
</dbReference>
<keyword evidence="3" id="KW-0677">Repeat</keyword>
<dbReference type="PROSITE" id="PS50157">
    <property type="entry name" value="ZINC_FINGER_C2H2_2"/>
    <property type="match status" value="2"/>
</dbReference>
<gene>
    <name evidence="9" type="primary">Znf771</name>
    <name evidence="9" type="ORF">g.119358</name>
</gene>